<feature type="transmembrane region" description="Helical" evidence="5">
    <location>
        <begin position="115"/>
        <end position="140"/>
    </location>
</feature>
<dbReference type="RefSeq" id="XP_028887547.1">
    <property type="nucleotide sequence ID" value="XM_029021039.1"/>
</dbReference>
<dbReference type="AlphaFoldDB" id="A0A1X0P9G7"/>
<evidence type="ECO:0008006" key="8">
    <source>
        <dbReference type="Google" id="ProtNLM"/>
    </source>
</evidence>
<comment type="subcellular location">
    <subcellularLocation>
        <location evidence="1">Membrane</location>
        <topology evidence="1">Multi-pass membrane protein</topology>
    </subcellularLocation>
</comment>
<dbReference type="GeneID" id="39980819"/>
<feature type="transmembrane region" description="Helical" evidence="5">
    <location>
        <begin position="17"/>
        <end position="39"/>
    </location>
</feature>
<reference evidence="6 7" key="1">
    <citation type="submission" date="2017-03" db="EMBL/GenBank/DDBJ databases">
        <title>An alternative strategy for trypanosome survival in the mammalian bloodstream revealed through genome and transcriptome analysis of the ubiquitous bovine parasite Trypanosoma (Megatrypanum) theileri.</title>
        <authorList>
            <person name="Kelly S."/>
            <person name="Ivens A."/>
            <person name="Mott A."/>
            <person name="O'Neill E."/>
            <person name="Emms D."/>
            <person name="Macleod O."/>
            <person name="Voorheis P."/>
            <person name="Matthews J."/>
            <person name="Matthews K."/>
            <person name="Carrington M."/>
        </authorList>
    </citation>
    <scope>NUCLEOTIDE SEQUENCE [LARGE SCALE GENOMIC DNA]</scope>
    <source>
        <strain evidence="6">Edinburgh</strain>
    </source>
</reference>
<feature type="transmembrane region" description="Helical" evidence="5">
    <location>
        <begin position="55"/>
        <end position="72"/>
    </location>
</feature>
<keyword evidence="4 5" id="KW-0472">Membrane</keyword>
<comment type="caution">
    <text evidence="6">The sequence shown here is derived from an EMBL/GenBank/DDBJ whole genome shotgun (WGS) entry which is preliminary data.</text>
</comment>
<gene>
    <name evidence="6" type="ORF">TM35_000013580</name>
</gene>
<dbReference type="GO" id="GO:1905515">
    <property type="term" value="P:non-motile cilium assembly"/>
    <property type="evidence" value="ECO:0007669"/>
    <property type="project" value="TreeGrafter"/>
</dbReference>
<evidence type="ECO:0000313" key="7">
    <source>
        <dbReference type="Proteomes" id="UP000192257"/>
    </source>
</evidence>
<evidence type="ECO:0000256" key="5">
    <source>
        <dbReference type="SAM" id="Phobius"/>
    </source>
</evidence>
<evidence type="ECO:0000256" key="2">
    <source>
        <dbReference type="ARBA" id="ARBA00022692"/>
    </source>
</evidence>
<evidence type="ECO:0000256" key="4">
    <source>
        <dbReference type="ARBA" id="ARBA00023136"/>
    </source>
</evidence>
<evidence type="ECO:0000256" key="3">
    <source>
        <dbReference type="ARBA" id="ARBA00022989"/>
    </source>
</evidence>
<name>A0A1X0P9G7_9TRYP</name>
<dbReference type="Pfam" id="PF09799">
    <property type="entry name" value="Transmemb_17"/>
    <property type="match status" value="1"/>
</dbReference>
<dbReference type="InterPro" id="IPR019184">
    <property type="entry name" value="Uncharacterised_TM-17"/>
</dbReference>
<feature type="transmembrane region" description="Helical" evidence="5">
    <location>
        <begin position="84"/>
        <end position="103"/>
    </location>
</feature>
<accession>A0A1X0P9G7</accession>
<dbReference type="GO" id="GO:0035869">
    <property type="term" value="C:ciliary transition zone"/>
    <property type="evidence" value="ECO:0007669"/>
    <property type="project" value="TreeGrafter"/>
</dbReference>
<protein>
    <recommendedName>
        <fullName evidence="8">Transmembrane protein</fullName>
    </recommendedName>
</protein>
<dbReference type="VEuPathDB" id="TriTrypDB:TM35_000013580"/>
<evidence type="ECO:0000313" key="6">
    <source>
        <dbReference type="EMBL" id="ORC93481.1"/>
    </source>
</evidence>
<keyword evidence="3 5" id="KW-1133">Transmembrane helix</keyword>
<dbReference type="OrthoDB" id="262535at2759"/>
<dbReference type="GO" id="GO:0016020">
    <property type="term" value="C:membrane"/>
    <property type="evidence" value="ECO:0007669"/>
    <property type="project" value="UniProtKB-SubCell"/>
</dbReference>
<dbReference type="STRING" id="67003.A0A1X0P9G7"/>
<dbReference type="PANTHER" id="PTHR13531">
    <property type="entry name" value="GEO07735P1-RELATED-RELATED"/>
    <property type="match status" value="1"/>
</dbReference>
<keyword evidence="2 5" id="KW-0812">Transmembrane</keyword>
<organism evidence="6 7">
    <name type="scientific">Trypanosoma theileri</name>
    <dbReference type="NCBI Taxonomy" id="67003"/>
    <lineage>
        <taxon>Eukaryota</taxon>
        <taxon>Discoba</taxon>
        <taxon>Euglenozoa</taxon>
        <taxon>Kinetoplastea</taxon>
        <taxon>Metakinetoplastina</taxon>
        <taxon>Trypanosomatida</taxon>
        <taxon>Trypanosomatidae</taxon>
        <taxon>Trypanosoma</taxon>
    </lineage>
</organism>
<proteinExistence type="predicted"/>
<dbReference type="Proteomes" id="UP000192257">
    <property type="component" value="Unassembled WGS sequence"/>
</dbReference>
<sequence>MSVVGSTNGSGSLCFQLLLYCCCGWSCIWFIVTLSLLIYKGTVLYFPPAAQPMEIVSSFLLLMVDVAAFFLGSRGNITEETTPMIFSIILLLVAVLGAMYYMWFQTYVMMLDLAFSATLLAFNGLGLLAGFYGLQAILLAKRAPRHKFAPPPPSSLQQQEQEKNMPTFLRDHIMQLKND</sequence>
<dbReference type="PANTHER" id="PTHR13531:SF0">
    <property type="entry name" value="GEO07735P1-RELATED"/>
    <property type="match status" value="1"/>
</dbReference>
<evidence type="ECO:0000256" key="1">
    <source>
        <dbReference type="ARBA" id="ARBA00004141"/>
    </source>
</evidence>
<dbReference type="EMBL" id="NBCO01000001">
    <property type="protein sequence ID" value="ORC93481.1"/>
    <property type="molecule type" value="Genomic_DNA"/>
</dbReference>
<keyword evidence="7" id="KW-1185">Reference proteome</keyword>